<evidence type="ECO:0000313" key="3">
    <source>
        <dbReference type="EMBL" id="KYH26945.1"/>
    </source>
</evidence>
<evidence type="ECO:0000256" key="2">
    <source>
        <dbReference type="SAM" id="Phobius"/>
    </source>
</evidence>
<keyword evidence="2" id="KW-0472">Membrane</keyword>
<evidence type="ECO:0000313" key="4">
    <source>
        <dbReference type="Proteomes" id="UP000075321"/>
    </source>
</evidence>
<keyword evidence="2" id="KW-1133">Transmembrane helix</keyword>
<feature type="region of interest" description="Disordered" evidence="1">
    <location>
        <begin position="182"/>
        <end position="209"/>
    </location>
</feature>
<protein>
    <recommendedName>
        <fullName evidence="5">DUF502 domain-containing protein</fullName>
    </recommendedName>
</protein>
<dbReference type="PANTHER" id="PTHR31876">
    <property type="entry name" value="COV-LIKE PROTEIN 1"/>
    <property type="match status" value="1"/>
</dbReference>
<sequence length="209" mass="23012">MSTWKRDMASGLVVIVPIIVTIWVVYWLFRFIANLPLTQSIANPALRVFITLAVFVLLVFAVGYLMRTAIGSLVEAGIDAVMNSVPGLRVVYNASKMAIETALTGTSDLQAPVKVNTWENVRMTAFKTGRETPDGRKLLFLPTAPNITSGFVIEVEEEDVIETDENVEEALTRILSAGFGERDETPAGIPIDVVEEKREREADEPPTTD</sequence>
<gene>
    <name evidence="3" type="ORF">HAPAU_08330</name>
</gene>
<keyword evidence="2" id="KW-0812">Transmembrane</keyword>
<feature type="transmembrane region" description="Helical" evidence="2">
    <location>
        <begin position="45"/>
        <end position="66"/>
    </location>
</feature>
<evidence type="ECO:0008006" key="5">
    <source>
        <dbReference type="Google" id="ProtNLM"/>
    </source>
</evidence>
<dbReference type="PANTHER" id="PTHR31876:SF26">
    <property type="entry name" value="PROTEIN LIKE COV 2"/>
    <property type="match status" value="1"/>
</dbReference>
<organism evidence="3 4">
    <name type="scientific">Halalkalicoccus paucihalophilus</name>
    <dbReference type="NCBI Taxonomy" id="1008153"/>
    <lineage>
        <taxon>Archaea</taxon>
        <taxon>Methanobacteriati</taxon>
        <taxon>Methanobacteriota</taxon>
        <taxon>Stenosarchaea group</taxon>
        <taxon>Halobacteria</taxon>
        <taxon>Halobacteriales</taxon>
        <taxon>Halococcaceae</taxon>
        <taxon>Halalkalicoccus</taxon>
    </lineage>
</organism>
<dbReference type="InterPro" id="IPR007462">
    <property type="entry name" value="COV1-like"/>
</dbReference>
<reference evidence="3 4" key="1">
    <citation type="submission" date="2016-02" db="EMBL/GenBank/DDBJ databases">
        <title>Genome sequence of Halalkalicoccus paucihalophilus DSM 24557.</title>
        <authorList>
            <person name="Poehlein A."/>
            <person name="Daniel R."/>
        </authorList>
    </citation>
    <scope>NUCLEOTIDE SEQUENCE [LARGE SCALE GENOMIC DNA]</scope>
    <source>
        <strain evidence="3 4">DSM 24557</strain>
    </source>
</reference>
<comment type="caution">
    <text evidence="3">The sequence shown here is derived from an EMBL/GenBank/DDBJ whole genome shotgun (WGS) entry which is preliminary data.</text>
</comment>
<evidence type="ECO:0000256" key="1">
    <source>
        <dbReference type="SAM" id="MobiDB-lite"/>
    </source>
</evidence>
<feature type="transmembrane region" description="Helical" evidence="2">
    <location>
        <begin position="12"/>
        <end position="33"/>
    </location>
</feature>
<name>A0A151AH60_9EURY</name>
<dbReference type="AlphaFoldDB" id="A0A151AH60"/>
<proteinExistence type="predicted"/>
<dbReference type="Proteomes" id="UP000075321">
    <property type="component" value="Unassembled WGS sequence"/>
</dbReference>
<feature type="compositionally biased region" description="Basic and acidic residues" evidence="1">
    <location>
        <begin position="194"/>
        <end position="203"/>
    </location>
</feature>
<dbReference type="RefSeq" id="WP_066379887.1">
    <property type="nucleotide sequence ID" value="NZ_LTAZ01000003.1"/>
</dbReference>
<dbReference type="PATRIC" id="fig|1008153.3.peg.834"/>
<dbReference type="Pfam" id="PF04367">
    <property type="entry name" value="DUF502"/>
    <property type="match status" value="1"/>
</dbReference>
<dbReference type="EMBL" id="LTAZ01000003">
    <property type="protein sequence ID" value="KYH26945.1"/>
    <property type="molecule type" value="Genomic_DNA"/>
</dbReference>
<keyword evidence="4" id="KW-1185">Reference proteome</keyword>
<accession>A0A151AH60</accession>